<dbReference type="PANTHER" id="PTHR32481">
    <property type="entry name" value="AMINOPEPTIDASE"/>
    <property type="match status" value="1"/>
</dbReference>
<keyword evidence="5" id="KW-0378">Hydrolase</keyword>
<reference evidence="9 10" key="1">
    <citation type="journal article" date="2014" name="Genome Announc.">
        <title>Complete Genome Sequence of the Extreme Thermophile Dictyoglomus thermophilum H-6-12.</title>
        <authorList>
            <person name="Coil D.A."/>
            <person name="Badger J.H."/>
            <person name="Forberger H.C."/>
            <person name="Riggs F."/>
            <person name="Madupu R."/>
            <person name="Fedorova N."/>
            <person name="Ward N."/>
            <person name="Robb F.T."/>
            <person name="Eisen J.A."/>
        </authorList>
    </citation>
    <scope>NUCLEOTIDE SEQUENCE [LARGE SCALE GENOMIC DNA]</scope>
    <source>
        <strain evidence="10">ATCC 35947 / DSM 3960 / H-6-12</strain>
    </source>
</reference>
<comment type="cofactor">
    <cofactor evidence="8">
        <name>a divalent metal cation</name>
        <dbReference type="ChEBI" id="CHEBI:60240"/>
    </cofactor>
    <text evidence="8">Binds 2 divalent metal cations per subunit.</text>
</comment>
<keyword evidence="4 8" id="KW-0479">Metal-binding</keyword>
<keyword evidence="10" id="KW-1185">Reference proteome</keyword>
<evidence type="ECO:0000256" key="6">
    <source>
        <dbReference type="PIRNR" id="PIRNR001123"/>
    </source>
</evidence>
<dbReference type="InterPro" id="IPR008007">
    <property type="entry name" value="Peptidase_M42"/>
</dbReference>
<dbReference type="EMBL" id="CP001146">
    <property type="protein sequence ID" value="ACI19687.1"/>
    <property type="molecule type" value="Genomic_DNA"/>
</dbReference>
<dbReference type="Proteomes" id="UP000001733">
    <property type="component" value="Chromosome"/>
</dbReference>
<feature type="binding site" evidence="8">
    <location>
        <position position="171"/>
    </location>
    <ligand>
        <name>Zn(2+)</name>
        <dbReference type="ChEBI" id="CHEBI:29105"/>
        <label>2</label>
    </ligand>
</feature>
<evidence type="ECO:0000256" key="8">
    <source>
        <dbReference type="PIRSR" id="PIRSR001123-2"/>
    </source>
</evidence>
<keyword evidence="2" id="KW-0031">Aminopeptidase</keyword>
<dbReference type="InterPro" id="IPR023367">
    <property type="entry name" value="Peptidase_M42_dom2"/>
</dbReference>
<dbReference type="MEROPS" id="M42.007"/>
<dbReference type="Gene3D" id="3.40.630.10">
    <property type="entry name" value="Zn peptidases"/>
    <property type="match status" value="1"/>
</dbReference>
<dbReference type="InterPro" id="IPR051464">
    <property type="entry name" value="Peptidase_M42_aminopept"/>
</dbReference>
<dbReference type="GO" id="GO:0004177">
    <property type="term" value="F:aminopeptidase activity"/>
    <property type="evidence" value="ECO:0007669"/>
    <property type="project" value="UniProtKB-UniRule"/>
</dbReference>
<evidence type="ECO:0000256" key="3">
    <source>
        <dbReference type="ARBA" id="ARBA00022670"/>
    </source>
</evidence>
<feature type="binding site" evidence="8">
    <location>
        <position position="171"/>
    </location>
    <ligand>
        <name>Zn(2+)</name>
        <dbReference type="ChEBI" id="CHEBI:29105"/>
        <label>1</label>
    </ligand>
</feature>
<dbReference type="SUPFAM" id="SSF101821">
    <property type="entry name" value="Aminopeptidase/glucanase lid domain"/>
    <property type="match status" value="1"/>
</dbReference>
<dbReference type="KEGG" id="dth:DICTH_0518"/>
<evidence type="ECO:0000256" key="1">
    <source>
        <dbReference type="ARBA" id="ARBA00006272"/>
    </source>
</evidence>
<dbReference type="PANTHER" id="PTHR32481:SF6">
    <property type="entry name" value="ENDOGLUCANASE"/>
    <property type="match status" value="1"/>
</dbReference>
<dbReference type="GO" id="GO:0006508">
    <property type="term" value="P:proteolysis"/>
    <property type="evidence" value="ECO:0007669"/>
    <property type="project" value="UniProtKB-KW"/>
</dbReference>
<dbReference type="Pfam" id="PF05343">
    <property type="entry name" value="Peptidase_M42"/>
    <property type="match status" value="1"/>
</dbReference>
<feature type="binding site" evidence="8">
    <location>
        <position position="309"/>
    </location>
    <ligand>
        <name>Zn(2+)</name>
        <dbReference type="ChEBI" id="CHEBI:29105"/>
        <label>2</label>
    </ligand>
</feature>
<dbReference type="RefSeq" id="WP_012548319.1">
    <property type="nucleotide sequence ID" value="NC_011297.1"/>
</dbReference>
<keyword evidence="3" id="KW-0645">Protease</keyword>
<dbReference type="GO" id="GO:0046872">
    <property type="term" value="F:metal ion binding"/>
    <property type="evidence" value="ECO:0007669"/>
    <property type="project" value="UniProtKB-UniRule"/>
</dbReference>
<gene>
    <name evidence="9" type="ordered locus">DICTH_0518</name>
</gene>
<organism evidence="9 10">
    <name type="scientific">Dictyoglomus thermophilum (strain ATCC 35947 / DSM 3960 / H-6-12)</name>
    <dbReference type="NCBI Taxonomy" id="309799"/>
    <lineage>
        <taxon>Bacteria</taxon>
        <taxon>Pseudomonadati</taxon>
        <taxon>Dictyoglomota</taxon>
        <taxon>Dictyoglomia</taxon>
        <taxon>Dictyoglomales</taxon>
        <taxon>Dictyoglomaceae</taxon>
        <taxon>Dictyoglomus</taxon>
    </lineage>
</organism>
<accession>B5YCZ2</accession>
<feature type="binding site" evidence="8">
    <location>
        <position position="204"/>
    </location>
    <ligand>
        <name>Zn(2+)</name>
        <dbReference type="ChEBI" id="CHEBI:29105"/>
        <label>2</label>
    </ligand>
</feature>
<comment type="similarity">
    <text evidence="1 6">Belongs to the peptidase M42 family.</text>
</comment>
<evidence type="ECO:0000256" key="5">
    <source>
        <dbReference type="ARBA" id="ARBA00022801"/>
    </source>
</evidence>
<dbReference type="Gene3D" id="2.40.30.40">
    <property type="entry name" value="Peptidase M42, domain 2"/>
    <property type="match status" value="1"/>
</dbReference>
<dbReference type="SUPFAM" id="SSF53187">
    <property type="entry name" value="Zn-dependent exopeptidases"/>
    <property type="match status" value="1"/>
</dbReference>
<dbReference type="HOGENOM" id="CLU_047249_1_0_0"/>
<proteinExistence type="inferred from homology"/>
<feature type="binding site" evidence="8">
    <location>
        <position position="64"/>
    </location>
    <ligand>
        <name>Zn(2+)</name>
        <dbReference type="ChEBI" id="CHEBI:29105"/>
        <label>1</label>
    </ligand>
</feature>
<dbReference type="AlphaFoldDB" id="B5YCZ2"/>
<evidence type="ECO:0000313" key="10">
    <source>
        <dbReference type="Proteomes" id="UP000001733"/>
    </source>
</evidence>
<evidence type="ECO:0000256" key="2">
    <source>
        <dbReference type="ARBA" id="ARBA00022438"/>
    </source>
</evidence>
<name>B5YCZ2_DICT6</name>
<evidence type="ECO:0000256" key="4">
    <source>
        <dbReference type="ARBA" id="ARBA00022723"/>
    </source>
</evidence>
<feature type="active site" description="Proton acceptor" evidence="7">
    <location>
        <position position="203"/>
    </location>
</feature>
<protein>
    <submittedName>
        <fullName evidence="9">Endoglucanase</fullName>
    </submittedName>
</protein>
<evidence type="ECO:0000313" key="9">
    <source>
        <dbReference type="EMBL" id="ACI19687.1"/>
    </source>
</evidence>
<sequence length="336" mass="37771">MVEIKEVLKNLSNLDGPSGYEQLVLEYIENVAKKIADVETNIDKHGNLIVRRPGKGKRIALFAHTDEIAFVITKKEFGNYFRIHTFGGVDPKVVISQRLRIHTKEGISYGVVGMLEPHLQTEEIRQKNITFDDLFIDIVEKADKVQIGDLATFDSEAFELNEKYIAGKALDNRASCTALLYTLELLNQFIVSGDIYFVFSVREEDGVSGAINASYQINPELAIVLDVTHGDIQRPSYPKIETGKGPVLDIGPMIDYDYFNKIKNLAEKLSVNYQIEPNGNHSSTDTDSIQIAREGISTLLISIPLRYMHTPYEVVNIRDIEETARLLSFFLARGGE</sequence>
<feature type="binding site" evidence="8">
    <location>
        <position position="226"/>
    </location>
    <ligand>
        <name>Zn(2+)</name>
        <dbReference type="ChEBI" id="CHEBI:29105"/>
        <label>1</label>
    </ligand>
</feature>
<dbReference type="PIRSF" id="PIRSF001123">
    <property type="entry name" value="PepA_GA"/>
    <property type="match status" value="1"/>
</dbReference>
<dbReference type="PaxDb" id="309799-DICTH_0518"/>
<dbReference type="eggNOG" id="COG1363">
    <property type="taxonomic scope" value="Bacteria"/>
</dbReference>
<evidence type="ECO:0000256" key="7">
    <source>
        <dbReference type="PIRSR" id="PIRSR001123-1"/>
    </source>
</evidence>
<dbReference type="STRING" id="309799.DICTH_0518"/>